<gene>
    <name evidence="1" type="ordered locus">FFONT_0342</name>
</gene>
<dbReference type="HOGENOM" id="CLU_191134_1_0_2"/>
<dbReference type="InParanoid" id="I0A025"/>
<evidence type="ECO:0000313" key="1">
    <source>
        <dbReference type="EMBL" id="AFH42332.1"/>
    </source>
</evidence>
<dbReference type="KEGG" id="ffo:FFONT_0342"/>
<dbReference type="Proteomes" id="UP000007391">
    <property type="component" value="Chromosome"/>
</dbReference>
<dbReference type="EMBL" id="CP003423">
    <property type="protein sequence ID" value="AFH42332.1"/>
    <property type="molecule type" value="Genomic_DNA"/>
</dbReference>
<evidence type="ECO:0000313" key="2">
    <source>
        <dbReference type="Proteomes" id="UP000007391"/>
    </source>
</evidence>
<reference evidence="2" key="1">
    <citation type="submission" date="2012-03" db="EMBL/GenBank/DDBJ databases">
        <title>Fervidicoccus fontis complete genome analysis confirms its distinct phylogenetic position and predicts its environmental function.</title>
        <authorList>
            <person name="Lebedinsky A.V."/>
            <person name="Mardanov A.V."/>
            <person name="Gumerov V.M."/>
            <person name="Beletsky A.V."/>
            <person name="Kublanov I.V."/>
            <person name="Perevalova A.A."/>
            <person name="Bonch-Osmolovskaya E.A."/>
            <person name="Ravin N.V."/>
            <person name="Skryabin K.G."/>
        </authorList>
    </citation>
    <scope>NUCLEOTIDE SEQUENCE [LARGE SCALE GENOMIC DNA]</scope>
    <source>
        <strain evidence="2">DSM 19380 / VKM B-2539 / Kam940</strain>
    </source>
</reference>
<dbReference type="AlphaFoldDB" id="I0A025"/>
<keyword evidence="2" id="KW-1185">Reference proteome</keyword>
<proteinExistence type="predicted"/>
<accession>I0A025</accession>
<name>I0A025_FERFK</name>
<protein>
    <submittedName>
        <fullName evidence="1">Uncharacterized protein</fullName>
    </submittedName>
</protein>
<reference evidence="1 2" key="2">
    <citation type="journal article" date="2014" name="Extremophiles">
        <title>Analysis of the complete genome of Fervidococcus fontis confirms the distinct phylogenetic position of the order Fervidicoccales and suggests its environmental function.</title>
        <authorList>
            <person name="Lebedinsky A.V."/>
            <person name="Mardanov A.V."/>
            <person name="Kublanov I.V."/>
            <person name="Gumerov V.M."/>
            <person name="Beletsky A.V."/>
            <person name="Perevalova A.A."/>
            <person name="Bidzhieva S.Kh."/>
            <person name="Bonch-Osmolovskaya E.A."/>
            <person name="Skryabin K.G."/>
            <person name="Ravin N.V."/>
        </authorList>
    </citation>
    <scope>NUCLEOTIDE SEQUENCE [LARGE SCALE GENOMIC DNA]</scope>
    <source>
        <strain evidence="2">DSM 19380 / VKM B-2539 / Kam940</strain>
    </source>
</reference>
<sequence>MEYSIETEKFTDGTKRIKSFYKCPVCNYKVNDQQISVSKVDGTEKLIIKIEKFF</sequence>
<dbReference type="eggNOG" id="arCOG06088">
    <property type="taxonomic scope" value="Archaea"/>
</dbReference>
<organism evidence="1 2">
    <name type="scientific">Fervidicoccus fontis (strain DSM 19380 / JCM 18336 / VKM B-2539 / Kam940)</name>
    <dbReference type="NCBI Taxonomy" id="1163730"/>
    <lineage>
        <taxon>Archaea</taxon>
        <taxon>Thermoproteota</taxon>
        <taxon>Thermoprotei</taxon>
        <taxon>Fervidicoccales</taxon>
        <taxon>Fervidicoccaceae</taxon>
        <taxon>Fervidicoccus</taxon>
    </lineage>
</organism>
<dbReference type="STRING" id="1163730.FFONT_0342"/>